<keyword evidence="2" id="KW-0813">Transport</keyword>
<feature type="transmembrane region" description="Helical" evidence="8">
    <location>
        <begin position="406"/>
        <end position="426"/>
    </location>
</feature>
<dbReference type="OrthoDB" id="6766492at2"/>
<evidence type="ECO:0000256" key="1">
    <source>
        <dbReference type="ARBA" id="ARBA00004651"/>
    </source>
</evidence>
<dbReference type="GO" id="GO:0005886">
    <property type="term" value="C:plasma membrane"/>
    <property type="evidence" value="ECO:0007669"/>
    <property type="project" value="UniProtKB-SubCell"/>
</dbReference>
<keyword evidence="7 8" id="KW-0472">Membrane</keyword>
<sequence length="446" mass="46966">MSQSRSPYFGDAASTAASGPRSNFALIASVTLGNGLEMFDFMLFSFFQVIIGKQFFPSATPLASLLMATATFGAGYLMRPLGAIVMGAYADRAGRKPAMLVTIALMGAGTAFIGLAPTYAQIGMLAPVLVVLGRLLQGFSTGGEIGASTALLAEAAPRRVRGFMISWQMASQGGAALMGALTGFMLSTFLSSEDLEAWGWRLPFLLGLLLGPVGYAIRRTLHETRPLEPAPGGTVLPIFTTFRQSLLCGILLMVGGTASMYIVVFYMPTYLVVALHMPASTSFLASCAAGAVLIIGSPLAGRLSDRLTRRKPFVAAARLLGAALIYPVFWLLNHTTHEAVALAAISALAGCLALGSGACFQLLVESFPRHFRCTGFSTIYSVGVSIFGGFAPFVVTWLIGETGDPMAPAHYMAACSLISLAALVWIREPSPIDPVVRSLGHTKAEV</sequence>
<dbReference type="EMBL" id="FXAH01000013">
    <property type="protein sequence ID" value="SMF64136.1"/>
    <property type="molecule type" value="Genomic_DNA"/>
</dbReference>
<dbReference type="PANTHER" id="PTHR43528:SF3">
    <property type="entry name" value="CITRATE-PROTON SYMPORTER"/>
    <property type="match status" value="1"/>
</dbReference>
<feature type="transmembrane region" description="Helical" evidence="8">
    <location>
        <begin position="313"/>
        <end position="333"/>
    </location>
</feature>
<feature type="transmembrane region" description="Helical" evidence="8">
    <location>
        <begin position="339"/>
        <end position="364"/>
    </location>
</feature>
<feature type="transmembrane region" description="Helical" evidence="8">
    <location>
        <begin position="59"/>
        <end position="77"/>
    </location>
</feature>
<evidence type="ECO:0000256" key="7">
    <source>
        <dbReference type="ARBA" id="ARBA00023136"/>
    </source>
</evidence>
<accession>A0A1X7G577</accession>
<evidence type="ECO:0000256" key="8">
    <source>
        <dbReference type="SAM" id="Phobius"/>
    </source>
</evidence>
<evidence type="ECO:0000256" key="4">
    <source>
        <dbReference type="ARBA" id="ARBA00022692"/>
    </source>
</evidence>
<keyword evidence="4 8" id="KW-0812">Transmembrane</keyword>
<dbReference type="PROSITE" id="PS50850">
    <property type="entry name" value="MFS"/>
    <property type="match status" value="1"/>
</dbReference>
<evidence type="ECO:0000256" key="2">
    <source>
        <dbReference type="ARBA" id="ARBA00022448"/>
    </source>
</evidence>
<gene>
    <name evidence="10" type="ORF">SAMN06295900_113153</name>
</gene>
<feature type="transmembrane region" description="Helical" evidence="8">
    <location>
        <begin position="98"/>
        <end position="119"/>
    </location>
</feature>
<dbReference type="InterPro" id="IPR036259">
    <property type="entry name" value="MFS_trans_sf"/>
</dbReference>
<keyword evidence="11" id="KW-1185">Reference proteome</keyword>
<evidence type="ECO:0000256" key="3">
    <source>
        <dbReference type="ARBA" id="ARBA00022475"/>
    </source>
</evidence>
<evidence type="ECO:0000256" key="5">
    <source>
        <dbReference type="ARBA" id="ARBA00022847"/>
    </source>
</evidence>
<feature type="transmembrane region" description="Helical" evidence="8">
    <location>
        <begin position="174"/>
        <end position="192"/>
    </location>
</feature>
<keyword evidence="3" id="KW-1003">Cell membrane</keyword>
<dbReference type="PROSITE" id="PS00217">
    <property type="entry name" value="SUGAR_TRANSPORT_2"/>
    <property type="match status" value="1"/>
</dbReference>
<dbReference type="InterPro" id="IPR051084">
    <property type="entry name" value="H+-coupled_symporters"/>
</dbReference>
<feature type="transmembrane region" description="Helical" evidence="8">
    <location>
        <begin position="279"/>
        <end position="301"/>
    </location>
</feature>
<feature type="transmembrane region" description="Helical" evidence="8">
    <location>
        <begin position="198"/>
        <end position="217"/>
    </location>
</feature>
<dbReference type="AlphaFoldDB" id="A0A1X7G577"/>
<feature type="transmembrane region" description="Helical" evidence="8">
    <location>
        <begin position="131"/>
        <end position="153"/>
    </location>
</feature>
<dbReference type="PANTHER" id="PTHR43528">
    <property type="entry name" value="ALPHA-KETOGLUTARATE PERMEASE"/>
    <property type="match status" value="1"/>
</dbReference>
<keyword evidence="6 8" id="KW-1133">Transmembrane helix</keyword>
<dbReference type="SUPFAM" id="SSF103473">
    <property type="entry name" value="MFS general substrate transporter"/>
    <property type="match status" value="1"/>
</dbReference>
<comment type="subcellular location">
    <subcellularLocation>
        <location evidence="1">Cell membrane</location>
        <topology evidence="1">Multi-pass membrane protein</topology>
    </subcellularLocation>
</comment>
<dbReference type="InterPro" id="IPR005828">
    <property type="entry name" value="MFS_sugar_transport-like"/>
</dbReference>
<dbReference type="Proteomes" id="UP000192911">
    <property type="component" value="Unassembled WGS sequence"/>
</dbReference>
<evidence type="ECO:0000313" key="10">
    <source>
        <dbReference type="EMBL" id="SMF64136.1"/>
    </source>
</evidence>
<dbReference type="FunFam" id="1.20.1250.20:FF:000001">
    <property type="entry name" value="Dicarboxylate MFS transporter"/>
    <property type="match status" value="1"/>
</dbReference>
<evidence type="ECO:0000259" key="9">
    <source>
        <dbReference type="PROSITE" id="PS50850"/>
    </source>
</evidence>
<dbReference type="Pfam" id="PF00083">
    <property type="entry name" value="Sugar_tr"/>
    <property type="match status" value="2"/>
</dbReference>
<feature type="domain" description="Major facilitator superfamily (MFS) profile" evidence="9">
    <location>
        <begin position="26"/>
        <end position="431"/>
    </location>
</feature>
<feature type="transmembrane region" description="Helical" evidence="8">
    <location>
        <begin position="376"/>
        <end position="400"/>
    </location>
</feature>
<dbReference type="GO" id="GO:0015293">
    <property type="term" value="F:symporter activity"/>
    <property type="evidence" value="ECO:0007669"/>
    <property type="project" value="UniProtKB-KW"/>
</dbReference>
<organism evidence="10 11">
    <name type="scientific">Trinickia caryophylli</name>
    <name type="common">Paraburkholderia caryophylli</name>
    <dbReference type="NCBI Taxonomy" id="28094"/>
    <lineage>
        <taxon>Bacteria</taxon>
        <taxon>Pseudomonadati</taxon>
        <taxon>Pseudomonadota</taxon>
        <taxon>Betaproteobacteria</taxon>
        <taxon>Burkholderiales</taxon>
        <taxon>Burkholderiaceae</taxon>
        <taxon>Trinickia</taxon>
    </lineage>
</organism>
<dbReference type="STRING" id="28094.SAMN06295900_113153"/>
<evidence type="ECO:0000256" key="6">
    <source>
        <dbReference type="ARBA" id="ARBA00022989"/>
    </source>
</evidence>
<reference evidence="11" key="1">
    <citation type="submission" date="2017-04" db="EMBL/GenBank/DDBJ databases">
        <authorList>
            <person name="Varghese N."/>
            <person name="Submissions S."/>
        </authorList>
    </citation>
    <scope>NUCLEOTIDE SEQUENCE [LARGE SCALE GENOMIC DNA]</scope>
    <source>
        <strain evidence="11">Ballard 720</strain>
    </source>
</reference>
<dbReference type="PROSITE" id="PS00216">
    <property type="entry name" value="SUGAR_TRANSPORT_1"/>
    <property type="match status" value="1"/>
</dbReference>
<dbReference type="InterPro" id="IPR020846">
    <property type="entry name" value="MFS_dom"/>
</dbReference>
<proteinExistence type="predicted"/>
<dbReference type="Gene3D" id="1.20.1250.20">
    <property type="entry name" value="MFS general substrate transporter like domains"/>
    <property type="match status" value="2"/>
</dbReference>
<name>A0A1X7G577_TRICW</name>
<feature type="transmembrane region" description="Helical" evidence="8">
    <location>
        <begin position="246"/>
        <end position="267"/>
    </location>
</feature>
<keyword evidence="5" id="KW-0769">Symport</keyword>
<protein>
    <submittedName>
        <fullName evidence="10">MFS transporter, MHS family, proline/betaine transporter</fullName>
    </submittedName>
</protein>
<dbReference type="InterPro" id="IPR005829">
    <property type="entry name" value="Sugar_transporter_CS"/>
</dbReference>
<evidence type="ECO:0000313" key="11">
    <source>
        <dbReference type="Proteomes" id="UP000192911"/>
    </source>
</evidence>